<sequence>MRSCNLRGSPTKARRGTQSPVVVVFGGRGAGTALSQGGQGMTWCCSSVSEPASRAEEQSR</sequence>
<organism evidence="1 2">
    <name type="scientific">Xyrichtys novacula</name>
    <name type="common">Pearly razorfish</name>
    <name type="synonym">Hemipteronotus novacula</name>
    <dbReference type="NCBI Taxonomy" id="13765"/>
    <lineage>
        <taxon>Eukaryota</taxon>
        <taxon>Metazoa</taxon>
        <taxon>Chordata</taxon>
        <taxon>Craniata</taxon>
        <taxon>Vertebrata</taxon>
        <taxon>Euteleostomi</taxon>
        <taxon>Actinopterygii</taxon>
        <taxon>Neopterygii</taxon>
        <taxon>Teleostei</taxon>
        <taxon>Neoteleostei</taxon>
        <taxon>Acanthomorphata</taxon>
        <taxon>Eupercaria</taxon>
        <taxon>Labriformes</taxon>
        <taxon>Labridae</taxon>
        <taxon>Xyrichtys</taxon>
    </lineage>
</organism>
<name>A0AAV1FGT4_XYRNO</name>
<evidence type="ECO:0000313" key="2">
    <source>
        <dbReference type="Proteomes" id="UP001178508"/>
    </source>
</evidence>
<keyword evidence="2" id="KW-1185">Reference proteome</keyword>
<accession>A0AAV1FGT4</accession>
<dbReference type="AlphaFoldDB" id="A0AAV1FGT4"/>
<gene>
    <name evidence="1" type="ORF">XNOV1_A004789</name>
</gene>
<protein>
    <submittedName>
        <fullName evidence="1">Uncharacterized protein</fullName>
    </submittedName>
</protein>
<dbReference type="Proteomes" id="UP001178508">
    <property type="component" value="Chromosome 7"/>
</dbReference>
<reference evidence="1" key="1">
    <citation type="submission" date="2023-08" db="EMBL/GenBank/DDBJ databases">
        <authorList>
            <person name="Alioto T."/>
            <person name="Alioto T."/>
            <person name="Gomez Garrido J."/>
        </authorList>
    </citation>
    <scope>NUCLEOTIDE SEQUENCE</scope>
</reference>
<proteinExistence type="predicted"/>
<feature type="non-terminal residue" evidence="1">
    <location>
        <position position="60"/>
    </location>
</feature>
<evidence type="ECO:0000313" key="1">
    <source>
        <dbReference type="EMBL" id="CAJ1060120.1"/>
    </source>
</evidence>
<dbReference type="EMBL" id="OY660870">
    <property type="protein sequence ID" value="CAJ1060120.1"/>
    <property type="molecule type" value="Genomic_DNA"/>
</dbReference>